<organism evidence="1 2">
    <name type="scientific">Coccidioides immitis RMSCC 2394</name>
    <dbReference type="NCBI Taxonomy" id="404692"/>
    <lineage>
        <taxon>Eukaryota</taxon>
        <taxon>Fungi</taxon>
        <taxon>Dikarya</taxon>
        <taxon>Ascomycota</taxon>
        <taxon>Pezizomycotina</taxon>
        <taxon>Eurotiomycetes</taxon>
        <taxon>Eurotiomycetidae</taxon>
        <taxon>Onygenales</taxon>
        <taxon>Onygenaceae</taxon>
        <taxon>Coccidioides</taxon>
    </lineage>
</organism>
<protein>
    <submittedName>
        <fullName evidence="1">Uncharacterized protein</fullName>
    </submittedName>
</protein>
<dbReference type="STRING" id="404692.A0A0J6Y4C2"/>
<sequence length="115" mass="12651">MAIAHCKHVMINANNMKLVLGISIKIRSNYFSLIDVSDHPISAIIIHCLYAASALPTTTVITSSPPLPPTTVFLPLSGIIRVSACQIAGIRASVWFTKPVLEEQKKEEKKKKKKK</sequence>
<proteinExistence type="predicted"/>
<reference evidence="2" key="1">
    <citation type="journal article" date="2010" name="Genome Res.">
        <title>Population genomic sequencing of Coccidioides fungi reveals recent hybridization and transposon control.</title>
        <authorList>
            <person name="Neafsey D.E."/>
            <person name="Barker B.M."/>
            <person name="Sharpton T.J."/>
            <person name="Stajich J.E."/>
            <person name="Park D.J."/>
            <person name="Whiston E."/>
            <person name="Hung C.-Y."/>
            <person name="McMahan C."/>
            <person name="White J."/>
            <person name="Sykes S."/>
            <person name="Heiman D."/>
            <person name="Young S."/>
            <person name="Zeng Q."/>
            <person name="Abouelleil A."/>
            <person name="Aftuck L."/>
            <person name="Bessette D."/>
            <person name="Brown A."/>
            <person name="FitzGerald M."/>
            <person name="Lui A."/>
            <person name="Macdonald J.P."/>
            <person name="Priest M."/>
            <person name="Orbach M.J."/>
            <person name="Galgiani J.N."/>
            <person name="Kirkland T.N."/>
            <person name="Cole G.T."/>
            <person name="Birren B.W."/>
            <person name="Henn M.R."/>
            <person name="Taylor J.W."/>
            <person name="Rounsley S.D."/>
        </authorList>
    </citation>
    <scope>NUCLEOTIDE SEQUENCE [LARGE SCALE GENOMIC DNA]</scope>
    <source>
        <strain evidence="2">RMSCC 2394</strain>
    </source>
</reference>
<dbReference type="Proteomes" id="UP000054565">
    <property type="component" value="Unassembled WGS sequence"/>
</dbReference>
<dbReference type="AlphaFoldDB" id="A0A0J6Y4C2"/>
<accession>A0A0J6Y4C2</accession>
<gene>
    <name evidence="1" type="ORF">CIRG_02267</name>
</gene>
<name>A0A0J6Y4C2_COCIT</name>
<dbReference type="OrthoDB" id="4210093at2759"/>
<evidence type="ECO:0000313" key="2">
    <source>
        <dbReference type="Proteomes" id="UP000054565"/>
    </source>
</evidence>
<dbReference type="EMBL" id="DS028094">
    <property type="protein sequence ID" value="KMP02575.1"/>
    <property type="molecule type" value="Genomic_DNA"/>
</dbReference>
<evidence type="ECO:0000313" key="1">
    <source>
        <dbReference type="EMBL" id="KMP02575.1"/>
    </source>
</evidence>